<sequence>MTTSLIGLILIATLSSYSSLVIPPRSFMIADAFTPPLLRATLKSPFMNRKLIQITKHRKTLSAMTMQNENLFDDDDDDMDYYEYMQRRKQMREEKNKSSSNLQEDQQLGNQKPNRRVDNNESNNRIKKTATTMNGNSGYDEDIESFQQQPSAPRRRKTRSTIQEDIGSYFAASDNTSQYSQKNKQQQRNNDDYNIKSDSDDRSRRNEYERFSSVSKQQRRRSRDYNDESDVLNGDFLNEDYDDDYNDYDDYDDEFEKYNNRGTERSQRRRGRRPPPPPPPPYEWINFSTSSVLLPSPSKSSKTPPKAPTCIIHFIGGTFFGSYPKTFYGSLLEKIVTQSNAIIIVTPIPISFTKNPLNHVELAEELEEEFQYVYEELLYNHDELFYDYAKASFSSVEDLKIIGMGHSLGSRLHVVLNSDLDVMTSVASSSSSRKMKKKIIRKRKRIGWKRDGNILMSFTNYEAGEGIPVVGTLGQKRREVEKWQQINKQKLQEKKKRRQEEEERWERMEYKRRRNQRGRNSKWDEEDDDEYDDFMEYSRKKRNNSQSNSSRRRNDNGDLYDDDYDDDEFDDIFSDISSLVTSQARRVQLALTPSSSQLEFDPSPDKLWMELTTSSSSSPSSSSLDDASKASSNGGNDDDVDSSVGGGGSYAKNCRQNLLIQFDRDNMDQSSLVAKRLLSSPSPPSGSMNNDNNINDAADVKFARLSGTHLTPISTTTSPSSDYDDGPLFSTIMNQLSSLTSKASFVDVAMREARSQGVTKSGKKREEEIEKLALCVSSYVNNVICAKEGDVRVDISSIKEEEKSA</sequence>
<accession>A0A7S1Z395</accession>
<feature type="compositionally biased region" description="Basic and acidic residues" evidence="2">
    <location>
        <begin position="189"/>
        <end position="210"/>
    </location>
</feature>
<gene>
    <name evidence="4" type="ORF">DBRI1063_LOCUS9658</name>
</gene>
<proteinExistence type="predicted"/>
<keyword evidence="3" id="KW-0732">Signal</keyword>
<dbReference type="AlphaFoldDB" id="A0A7S1Z395"/>
<feature type="chain" id="PRO_5031319810" description="Chlorophyllase" evidence="3">
    <location>
        <begin position="20"/>
        <end position="805"/>
    </location>
</feature>
<feature type="compositionally biased region" description="Polar residues" evidence="2">
    <location>
        <begin position="98"/>
        <end position="112"/>
    </location>
</feature>
<organism evidence="4">
    <name type="scientific">Ditylum brightwellii</name>
    <dbReference type="NCBI Taxonomy" id="49249"/>
    <lineage>
        <taxon>Eukaryota</taxon>
        <taxon>Sar</taxon>
        <taxon>Stramenopiles</taxon>
        <taxon>Ochrophyta</taxon>
        <taxon>Bacillariophyta</taxon>
        <taxon>Mediophyceae</taxon>
        <taxon>Lithodesmiophycidae</taxon>
        <taxon>Lithodesmiales</taxon>
        <taxon>Lithodesmiaceae</taxon>
        <taxon>Ditylum</taxon>
    </lineage>
</organism>
<feature type="signal peptide" evidence="3">
    <location>
        <begin position="1"/>
        <end position="19"/>
    </location>
</feature>
<feature type="compositionally biased region" description="Low complexity" evidence="2">
    <location>
        <begin position="175"/>
        <end position="188"/>
    </location>
</feature>
<evidence type="ECO:0000256" key="1">
    <source>
        <dbReference type="SAM" id="Coils"/>
    </source>
</evidence>
<evidence type="ECO:0000256" key="2">
    <source>
        <dbReference type="SAM" id="MobiDB-lite"/>
    </source>
</evidence>
<name>A0A7S1Z395_9STRA</name>
<dbReference type="Pfam" id="PF07082">
    <property type="entry name" value="DUF1350"/>
    <property type="match status" value="1"/>
</dbReference>
<feature type="compositionally biased region" description="Low complexity" evidence="2">
    <location>
        <begin position="614"/>
        <end position="635"/>
    </location>
</feature>
<dbReference type="PANTHER" id="PTHR34127">
    <property type="entry name" value="OS04G0405600 PROTEIN"/>
    <property type="match status" value="1"/>
</dbReference>
<feature type="region of interest" description="Disordered" evidence="2">
    <location>
        <begin position="609"/>
        <end position="648"/>
    </location>
</feature>
<feature type="compositionally biased region" description="Basic and acidic residues" evidence="2">
    <location>
        <begin position="256"/>
        <end position="266"/>
    </location>
</feature>
<protein>
    <recommendedName>
        <fullName evidence="5">Chlorophyllase</fullName>
    </recommendedName>
</protein>
<reference evidence="4" key="1">
    <citation type="submission" date="2021-01" db="EMBL/GenBank/DDBJ databases">
        <authorList>
            <person name="Corre E."/>
            <person name="Pelletier E."/>
            <person name="Niang G."/>
            <person name="Scheremetjew M."/>
            <person name="Finn R."/>
            <person name="Kale V."/>
            <person name="Holt S."/>
            <person name="Cochrane G."/>
            <person name="Meng A."/>
            <person name="Brown T."/>
            <person name="Cohen L."/>
        </authorList>
    </citation>
    <scope>NUCLEOTIDE SEQUENCE</scope>
    <source>
        <strain evidence="4">Pop2</strain>
    </source>
</reference>
<evidence type="ECO:0000256" key="3">
    <source>
        <dbReference type="SAM" id="SignalP"/>
    </source>
</evidence>
<dbReference type="InterPro" id="IPR010765">
    <property type="entry name" value="DUF1350"/>
</dbReference>
<dbReference type="PANTHER" id="PTHR34127:SF1">
    <property type="entry name" value="OS04G0405600 PROTEIN"/>
    <property type="match status" value="1"/>
</dbReference>
<feature type="region of interest" description="Disordered" evidence="2">
    <location>
        <begin position="89"/>
        <end position="284"/>
    </location>
</feature>
<keyword evidence="1" id="KW-0175">Coiled coil</keyword>
<dbReference type="EMBL" id="HBGN01015065">
    <property type="protein sequence ID" value="CAD9327386.1"/>
    <property type="molecule type" value="Transcribed_RNA"/>
</dbReference>
<evidence type="ECO:0000313" key="4">
    <source>
        <dbReference type="EMBL" id="CAD9327386.1"/>
    </source>
</evidence>
<feature type="compositionally biased region" description="Acidic residues" evidence="2">
    <location>
        <begin position="237"/>
        <end position="255"/>
    </location>
</feature>
<feature type="region of interest" description="Disordered" evidence="2">
    <location>
        <begin position="537"/>
        <end position="559"/>
    </location>
</feature>
<feature type="coiled-coil region" evidence="1">
    <location>
        <begin position="484"/>
        <end position="511"/>
    </location>
</feature>
<evidence type="ECO:0008006" key="5">
    <source>
        <dbReference type="Google" id="ProtNLM"/>
    </source>
</evidence>